<organism evidence="3 4">
    <name type="scientific">Kineosphaera limosa NBRC 100340</name>
    <dbReference type="NCBI Taxonomy" id="1184609"/>
    <lineage>
        <taxon>Bacteria</taxon>
        <taxon>Bacillati</taxon>
        <taxon>Actinomycetota</taxon>
        <taxon>Actinomycetes</taxon>
        <taxon>Micrococcales</taxon>
        <taxon>Dermatophilaceae</taxon>
        <taxon>Kineosphaera</taxon>
    </lineage>
</organism>
<dbReference type="STRING" id="1184609.KILIM_064_00120"/>
<dbReference type="RefSeq" id="WP_006593851.1">
    <property type="nucleotide sequence ID" value="NZ_BAHD01000064.1"/>
</dbReference>
<dbReference type="AlphaFoldDB" id="K6XEU9"/>
<gene>
    <name evidence="3" type="ORF">KILIM_064_00120</name>
</gene>
<keyword evidence="2" id="KW-1133">Transmembrane helix</keyword>
<feature type="compositionally biased region" description="Basic and acidic residues" evidence="1">
    <location>
        <begin position="19"/>
        <end position="31"/>
    </location>
</feature>
<feature type="transmembrane region" description="Helical" evidence="2">
    <location>
        <begin position="82"/>
        <end position="106"/>
    </location>
</feature>
<comment type="caution">
    <text evidence="3">The sequence shown here is derived from an EMBL/GenBank/DDBJ whole genome shotgun (WGS) entry which is preliminary data.</text>
</comment>
<protein>
    <submittedName>
        <fullName evidence="3">Uncharacterized protein</fullName>
    </submittedName>
</protein>
<dbReference type="Proteomes" id="UP000008366">
    <property type="component" value="Unassembled WGS sequence"/>
</dbReference>
<evidence type="ECO:0000313" key="3">
    <source>
        <dbReference type="EMBL" id="GAB97319.1"/>
    </source>
</evidence>
<evidence type="ECO:0000256" key="2">
    <source>
        <dbReference type="SAM" id="Phobius"/>
    </source>
</evidence>
<keyword evidence="4" id="KW-1185">Reference proteome</keyword>
<proteinExistence type="predicted"/>
<keyword evidence="2" id="KW-0812">Transmembrane</keyword>
<sequence length="155" mass="17419">MTDPDRDRYSAPIPPVEGQVRDETRADREGQPRYIKSEPMPPRNPFEQMMGGRQAPGGQPGMPPGLFAMQTGQPVSLGRKSLLLATVLAGVLGPLGMLYSTFLGAFVMTGVWFWTLFLAQPAVPFVWIWGMVWALWAAHRKNERRRMVEAHLAQW</sequence>
<keyword evidence="2" id="KW-0472">Membrane</keyword>
<evidence type="ECO:0000256" key="1">
    <source>
        <dbReference type="SAM" id="MobiDB-lite"/>
    </source>
</evidence>
<evidence type="ECO:0000313" key="4">
    <source>
        <dbReference type="Proteomes" id="UP000008366"/>
    </source>
</evidence>
<reference evidence="3 4" key="1">
    <citation type="submission" date="2012-08" db="EMBL/GenBank/DDBJ databases">
        <title>Whole genome shotgun sequence of Kineosphaera limosa NBRC 100340.</title>
        <authorList>
            <person name="Yoshida I."/>
            <person name="Isaki S."/>
            <person name="Hosoyama A."/>
            <person name="Tsuchikane K."/>
            <person name="Katsumata H."/>
            <person name="Ando Y."/>
            <person name="Ohji S."/>
            <person name="Hamada M."/>
            <person name="Tamura T."/>
            <person name="Yamazoe A."/>
            <person name="Yamazaki S."/>
            <person name="Fujita N."/>
        </authorList>
    </citation>
    <scope>NUCLEOTIDE SEQUENCE [LARGE SCALE GENOMIC DNA]</scope>
    <source>
        <strain evidence="3 4">NBRC 100340</strain>
    </source>
</reference>
<name>K6XEU9_9MICO</name>
<feature type="region of interest" description="Disordered" evidence="1">
    <location>
        <begin position="1"/>
        <end position="64"/>
    </location>
</feature>
<dbReference type="EMBL" id="BAHD01000064">
    <property type="protein sequence ID" value="GAB97319.1"/>
    <property type="molecule type" value="Genomic_DNA"/>
</dbReference>
<feature type="transmembrane region" description="Helical" evidence="2">
    <location>
        <begin position="112"/>
        <end position="137"/>
    </location>
</feature>
<accession>K6XEU9</accession>